<gene>
    <name evidence="3" type="ORF">M407DRAFT_14250</name>
</gene>
<feature type="region of interest" description="Disordered" evidence="1">
    <location>
        <begin position="330"/>
        <end position="524"/>
    </location>
</feature>
<evidence type="ECO:0000256" key="1">
    <source>
        <dbReference type="SAM" id="MobiDB-lite"/>
    </source>
</evidence>
<feature type="domain" description="Micro-fibrillar-associated protein 1 C-terminal" evidence="2">
    <location>
        <begin position="131"/>
        <end position="340"/>
    </location>
</feature>
<feature type="compositionally biased region" description="Gly residues" evidence="1">
    <location>
        <begin position="413"/>
        <end position="424"/>
    </location>
</feature>
<feature type="compositionally biased region" description="Basic and acidic residues" evidence="1">
    <location>
        <begin position="86"/>
        <end position="107"/>
    </location>
</feature>
<reference evidence="4" key="2">
    <citation type="submission" date="2015-01" db="EMBL/GenBank/DDBJ databases">
        <title>Evolutionary Origins and Diversification of the Mycorrhizal Mutualists.</title>
        <authorList>
            <consortium name="DOE Joint Genome Institute"/>
            <consortium name="Mycorrhizal Genomics Consortium"/>
            <person name="Kohler A."/>
            <person name="Kuo A."/>
            <person name="Nagy L.G."/>
            <person name="Floudas D."/>
            <person name="Copeland A."/>
            <person name="Barry K.W."/>
            <person name="Cichocki N."/>
            <person name="Veneault-Fourrey C."/>
            <person name="LaButti K."/>
            <person name="Lindquist E.A."/>
            <person name="Lipzen A."/>
            <person name="Lundell T."/>
            <person name="Morin E."/>
            <person name="Murat C."/>
            <person name="Riley R."/>
            <person name="Ohm R."/>
            <person name="Sun H."/>
            <person name="Tunlid A."/>
            <person name="Henrissat B."/>
            <person name="Grigoriev I.V."/>
            <person name="Hibbett D.S."/>
            <person name="Martin F."/>
        </authorList>
    </citation>
    <scope>NUCLEOTIDE SEQUENCE [LARGE SCALE GENOMIC DNA]</scope>
    <source>
        <strain evidence="4">MUT 4182</strain>
    </source>
</reference>
<name>A0A0C3QS99_9AGAM</name>
<feature type="compositionally biased region" description="Acidic residues" evidence="1">
    <location>
        <begin position="108"/>
        <end position="135"/>
    </location>
</feature>
<reference evidence="3 4" key="1">
    <citation type="submission" date="2014-04" db="EMBL/GenBank/DDBJ databases">
        <authorList>
            <consortium name="DOE Joint Genome Institute"/>
            <person name="Kuo A."/>
            <person name="Girlanda M."/>
            <person name="Perotto S."/>
            <person name="Kohler A."/>
            <person name="Nagy L.G."/>
            <person name="Floudas D."/>
            <person name="Copeland A."/>
            <person name="Barry K.W."/>
            <person name="Cichocki N."/>
            <person name="Veneault-Fourrey C."/>
            <person name="LaButti K."/>
            <person name="Lindquist E.A."/>
            <person name="Lipzen A."/>
            <person name="Lundell T."/>
            <person name="Morin E."/>
            <person name="Murat C."/>
            <person name="Sun H."/>
            <person name="Tunlid A."/>
            <person name="Henrissat B."/>
            <person name="Grigoriev I.V."/>
            <person name="Hibbett D.S."/>
            <person name="Martin F."/>
            <person name="Nordberg H.P."/>
            <person name="Cantor M.N."/>
            <person name="Hua S.X."/>
        </authorList>
    </citation>
    <scope>NUCLEOTIDE SEQUENCE [LARGE SCALE GENOMIC DNA]</scope>
    <source>
        <strain evidence="3 4">MUT 4182</strain>
    </source>
</reference>
<dbReference type="OrthoDB" id="1111734at2759"/>
<feature type="compositionally biased region" description="Low complexity" evidence="1">
    <location>
        <begin position="1"/>
        <end position="18"/>
    </location>
</feature>
<proteinExistence type="predicted"/>
<dbReference type="PANTHER" id="PTHR15327">
    <property type="entry name" value="MICROFIBRIL-ASSOCIATED PROTEIN"/>
    <property type="match status" value="1"/>
</dbReference>
<feature type="compositionally biased region" description="Basic and acidic residues" evidence="1">
    <location>
        <begin position="234"/>
        <end position="275"/>
    </location>
</feature>
<accession>A0A0C3QS99</accession>
<feature type="compositionally biased region" description="Basic and acidic residues" evidence="1">
    <location>
        <begin position="425"/>
        <end position="478"/>
    </location>
</feature>
<evidence type="ECO:0000313" key="4">
    <source>
        <dbReference type="Proteomes" id="UP000054248"/>
    </source>
</evidence>
<dbReference type="HOGENOM" id="CLU_022379_1_1_1"/>
<dbReference type="InterPro" id="IPR009730">
    <property type="entry name" value="MFAP1_C"/>
</dbReference>
<feature type="region of interest" description="Disordered" evidence="1">
    <location>
        <begin position="1"/>
        <end position="186"/>
    </location>
</feature>
<dbReference type="EMBL" id="KN822968">
    <property type="protein sequence ID" value="KIO30819.1"/>
    <property type="molecule type" value="Genomic_DNA"/>
</dbReference>
<feature type="compositionally biased region" description="Acidic residues" evidence="1">
    <location>
        <begin position="35"/>
        <end position="54"/>
    </location>
</feature>
<protein>
    <recommendedName>
        <fullName evidence="2">Micro-fibrillar-associated protein 1 C-terminal domain-containing protein</fullName>
    </recommendedName>
</protein>
<organism evidence="3 4">
    <name type="scientific">Tulasnella calospora MUT 4182</name>
    <dbReference type="NCBI Taxonomy" id="1051891"/>
    <lineage>
        <taxon>Eukaryota</taxon>
        <taxon>Fungi</taxon>
        <taxon>Dikarya</taxon>
        <taxon>Basidiomycota</taxon>
        <taxon>Agaricomycotina</taxon>
        <taxon>Agaricomycetes</taxon>
        <taxon>Cantharellales</taxon>
        <taxon>Tulasnellaceae</taxon>
        <taxon>Tulasnella</taxon>
    </lineage>
</organism>
<feature type="compositionally biased region" description="Basic and acidic residues" evidence="1">
    <location>
        <begin position="506"/>
        <end position="518"/>
    </location>
</feature>
<sequence>MSTAPRKPAPRIARPAQRYWKGKAPKGADAAQLSDSDEDDEQQQEVDDEEELPEDMPLGAVGGDEPSQNQKLKKKMGAMNVALKDVNIDSRGKVIVAGKEESGRTVMEEEAEEEGEEEESGSSEEESSEEEDEEEVKPKLQFRPVFVPKRNRVTVVEREEDDPNTEEAIAKREQEAEQRKKDSHNLVAESIKRELAEKEAEDIIPDIDDTDGLDVEGEFEAWRLRELGRIKRDKEAQRARELEKEEIERRRAMPEEQRMREDMEHAKKSRDDKPKGQQKFLQKYYHKGAFHQDADILKRHDYTEATESTLDISMLPKVMQVKDFGKRSRTKYTHLLDQDTTRSGSDGKGGGAVCFICGGPHLKKDCPSNPLNGGDGPSDAAATGSNSVVGPPTKKFGIGSRQAQEEGRRNDRGGGGGGGGGGGSWKDRDRERDDRGPPPRRDDRRDYRDSRGGGYGDDRRRDDRDYYRERGPRDDDRTARRRSRSYSPPRRGYNKDDGRRRRSRSRSMERERDPNAAEKRRRVQ</sequence>
<keyword evidence="4" id="KW-1185">Reference proteome</keyword>
<dbReference type="Proteomes" id="UP000054248">
    <property type="component" value="Unassembled WGS sequence"/>
</dbReference>
<feature type="compositionally biased region" description="Basic and acidic residues" evidence="1">
    <location>
        <begin position="403"/>
        <end position="412"/>
    </location>
</feature>
<dbReference type="InterPro" id="IPR033194">
    <property type="entry name" value="MFAP1"/>
</dbReference>
<feature type="region of interest" description="Disordered" evidence="1">
    <location>
        <begin position="234"/>
        <end position="278"/>
    </location>
</feature>
<evidence type="ECO:0000313" key="3">
    <source>
        <dbReference type="EMBL" id="KIO30819.1"/>
    </source>
</evidence>
<feature type="compositionally biased region" description="Basic and acidic residues" evidence="1">
    <location>
        <begin position="168"/>
        <end position="186"/>
    </location>
</feature>
<evidence type="ECO:0000259" key="2">
    <source>
        <dbReference type="Pfam" id="PF06991"/>
    </source>
</evidence>
<dbReference type="AlphaFoldDB" id="A0A0C3QS99"/>
<dbReference type="Pfam" id="PF06991">
    <property type="entry name" value="MFAP1"/>
    <property type="match status" value="1"/>
</dbReference>
<dbReference type="STRING" id="1051891.A0A0C3QS99"/>